<dbReference type="EMBL" id="JADCJZ010000003">
    <property type="protein sequence ID" value="MBE5024659.1"/>
    <property type="molecule type" value="Genomic_DNA"/>
</dbReference>
<accession>A0ABR9QUA3</accession>
<dbReference type="PIRSF" id="PIRSF006487">
    <property type="entry name" value="GcvT"/>
    <property type="match status" value="1"/>
</dbReference>
<organism evidence="2 3">
    <name type="scientific">Thermophilibacter gallinarum</name>
    <dbReference type="NCBI Taxonomy" id="2779357"/>
    <lineage>
        <taxon>Bacteria</taxon>
        <taxon>Bacillati</taxon>
        <taxon>Actinomycetota</taxon>
        <taxon>Coriobacteriia</taxon>
        <taxon>Coriobacteriales</taxon>
        <taxon>Atopobiaceae</taxon>
        <taxon>Thermophilibacter</taxon>
    </lineage>
</organism>
<evidence type="ECO:0000313" key="2">
    <source>
        <dbReference type="EMBL" id="MBE5024659.1"/>
    </source>
</evidence>
<dbReference type="Proteomes" id="UP001194273">
    <property type="component" value="Unassembled WGS sequence"/>
</dbReference>
<dbReference type="InterPro" id="IPR027266">
    <property type="entry name" value="TrmE/GcvT-like"/>
</dbReference>
<proteinExistence type="predicted"/>
<keyword evidence="3" id="KW-1185">Reference proteome</keyword>
<dbReference type="Pfam" id="PF01571">
    <property type="entry name" value="GCV_T"/>
    <property type="match status" value="1"/>
</dbReference>
<gene>
    <name evidence="2" type="ORF">INF26_07315</name>
</gene>
<reference evidence="2 3" key="1">
    <citation type="submission" date="2020-10" db="EMBL/GenBank/DDBJ databases">
        <title>ChiBAC.</title>
        <authorList>
            <person name="Zenner C."/>
            <person name="Hitch T.C.A."/>
            <person name="Clavel T."/>
        </authorList>
    </citation>
    <scope>NUCLEOTIDE SEQUENCE [LARGE SCALE GENOMIC DNA]</scope>
    <source>
        <strain evidence="2 3">DSM 107455</strain>
    </source>
</reference>
<dbReference type="InterPro" id="IPR006222">
    <property type="entry name" value="GCVT_N"/>
</dbReference>
<dbReference type="Gene3D" id="3.30.1360.120">
    <property type="entry name" value="Probable tRNA modification gtpase trme, domain 1"/>
    <property type="match status" value="1"/>
</dbReference>
<sequence length="280" mass="28965">MSDARTGVLHEEHALLGASFVPSETTGLLAVRSYAREAVGAPAAGEARLTDLTGATYLLVSGSDAEPLAYATFAGKPLPVGECSFSATLSGDGSLLSMPLVARCGDTEFVVIDPSPRGEALAAWTGLLARAESDGARAFPLVSICDASEMLVPLALCGPAAEHVLSDYLHDASLPTPGQVRQLRLDAIDVVVVRPGAPLAQDIVVVLVPPARARVLWRSLLSFTEVSPVGVPAFAGLLAGALPWGELLVGAGPERVSRDRLVRWGLVRDGGDFVGGRALA</sequence>
<comment type="caution">
    <text evidence="2">The sequence shown here is derived from an EMBL/GenBank/DDBJ whole genome shotgun (WGS) entry which is preliminary data.</text>
</comment>
<feature type="domain" description="GCVT N-terminal" evidence="1">
    <location>
        <begin position="46"/>
        <end position="233"/>
    </location>
</feature>
<protein>
    <submittedName>
        <fullName evidence="2">Aminomethyl transferase family protein</fullName>
    </submittedName>
</protein>
<dbReference type="GO" id="GO:0016740">
    <property type="term" value="F:transferase activity"/>
    <property type="evidence" value="ECO:0007669"/>
    <property type="project" value="UniProtKB-KW"/>
</dbReference>
<dbReference type="RefSeq" id="WP_193530300.1">
    <property type="nucleotide sequence ID" value="NZ_JADCJZ010000003.1"/>
</dbReference>
<evidence type="ECO:0000313" key="3">
    <source>
        <dbReference type="Proteomes" id="UP001194273"/>
    </source>
</evidence>
<name>A0ABR9QUA3_9ACTN</name>
<evidence type="ECO:0000259" key="1">
    <source>
        <dbReference type="Pfam" id="PF01571"/>
    </source>
</evidence>
<dbReference type="SUPFAM" id="SSF103025">
    <property type="entry name" value="Folate-binding domain"/>
    <property type="match status" value="1"/>
</dbReference>
<keyword evidence="2" id="KW-0808">Transferase</keyword>